<comment type="caution">
    <text evidence="1">The sequence shown here is derived from an EMBL/GenBank/DDBJ whole genome shotgun (WGS) entry which is preliminary data.</text>
</comment>
<proteinExistence type="predicted"/>
<name>A0ACC2CP87_DIPCM</name>
<organism evidence="1 2">
    <name type="scientific">Diphasiastrum complanatum</name>
    <name type="common">Issler's clubmoss</name>
    <name type="synonym">Lycopodium complanatum</name>
    <dbReference type="NCBI Taxonomy" id="34168"/>
    <lineage>
        <taxon>Eukaryota</taxon>
        <taxon>Viridiplantae</taxon>
        <taxon>Streptophyta</taxon>
        <taxon>Embryophyta</taxon>
        <taxon>Tracheophyta</taxon>
        <taxon>Lycopodiopsida</taxon>
        <taxon>Lycopodiales</taxon>
        <taxon>Lycopodiaceae</taxon>
        <taxon>Lycopodioideae</taxon>
        <taxon>Diphasiastrum</taxon>
    </lineage>
</organism>
<protein>
    <submittedName>
        <fullName evidence="1">Uncharacterized protein</fullName>
    </submittedName>
</protein>
<reference evidence="2" key="1">
    <citation type="journal article" date="2024" name="Proc. Natl. Acad. Sci. U.S.A.">
        <title>Extraordinary preservation of gene collinearity over three hundred million years revealed in homosporous lycophytes.</title>
        <authorList>
            <person name="Li C."/>
            <person name="Wickell D."/>
            <person name="Kuo L.Y."/>
            <person name="Chen X."/>
            <person name="Nie B."/>
            <person name="Liao X."/>
            <person name="Peng D."/>
            <person name="Ji J."/>
            <person name="Jenkins J."/>
            <person name="Williams M."/>
            <person name="Shu S."/>
            <person name="Plott C."/>
            <person name="Barry K."/>
            <person name="Rajasekar S."/>
            <person name="Grimwood J."/>
            <person name="Han X."/>
            <person name="Sun S."/>
            <person name="Hou Z."/>
            <person name="He W."/>
            <person name="Dai G."/>
            <person name="Sun C."/>
            <person name="Schmutz J."/>
            <person name="Leebens-Mack J.H."/>
            <person name="Li F.W."/>
            <person name="Wang L."/>
        </authorList>
    </citation>
    <scope>NUCLEOTIDE SEQUENCE [LARGE SCALE GENOMIC DNA]</scope>
    <source>
        <strain evidence="2">cv. PW_Plant_1</strain>
    </source>
</reference>
<sequence>MAVDERIFHILEDHSFCISTAQLILSRVLARVTSTRQGVSGCWLPPAGPGLVVPPGPPRASSSCTHHPIMHAGRDAPAALQPPATMSCLHASPSHASPSPFTTLASNSPSTTLSEILLHRTTLSMFCSRQQIL</sequence>
<gene>
    <name evidence="1" type="ORF">O6H91_09G054000</name>
</gene>
<dbReference type="Proteomes" id="UP001162992">
    <property type="component" value="Chromosome 9"/>
</dbReference>
<evidence type="ECO:0000313" key="1">
    <source>
        <dbReference type="EMBL" id="KAJ7543826.1"/>
    </source>
</evidence>
<keyword evidence="2" id="KW-1185">Reference proteome</keyword>
<accession>A0ACC2CP87</accession>
<dbReference type="EMBL" id="CM055100">
    <property type="protein sequence ID" value="KAJ7543826.1"/>
    <property type="molecule type" value="Genomic_DNA"/>
</dbReference>
<evidence type="ECO:0000313" key="2">
    <source>
        <dbReference type="Proteomes" id="UP001162992"/>
    </source>
</evidence>